<dbReference type="AlphaFoldDB" id="A0A6J0MG55"/>
<dbReference type="OrthoDB" id="1877257at2759"/>
<reference evidence="7" key="2">
    <citation type="submission" date="2025-08" db="UniProtKB">
        <authorList>
            <consortium name="RefSeq"/>
        </authorList>
    </citation>
    <scope>IDENTIFICATION</scope>
    <source>
        <tissue evidence="7">Leaf</tissue>
    </source>
</reference>
<keyword evidence="1 3" id="KW-0175">Coiled coil</keyword>
<dbReference type="GO" id="GO:0003779">
    <property type="term" value="F:actin binding"/>
    <property type="evidence" value="ECO:0007669"/>
    <property type="project" value="InterPro"/>
</dbReference>
<comment type="similarity">
    <text evidence="2">Belongs to the NET family.</text>
</comment>
<reference evidence="6" key="1">
    <citation type="journal article" date="2019" name="Database">
        <title>The radish genome database (RadishGD): an integrated information resource for radish genomics.</title>
        <authorList>
            <person name="Yu H.J."/>
            <person name="Baek S."/>
            <person name="Lee Y.J."/>
            <person name="Cho A."/>
            <person name="Mun J.H."/>
        </authorList>
    </citation>
    <scope>NUCLEOTIDE SEQUENCE [LARGE SCALE GENOMIC DNA]</scope>
    <source>
        <strain evidence="6">cv. WK10039</strain>
    </source>
</reference>
<feature type="coiled-coil region" evidence="3">
    <location>
        <begin position="388"/>
        <end position="489"/>
    </location>
</feature>
<gene>
    <name evidence="7" type="primary">LOC108842483</name>
</gene>
<evidence type="ECO:0000256" key="1">
    <source>
        <dbReference type="ARBA" id="ARBA00023054"/>
    </source>
</evidence>
<dbReference type="InterPro" id="IPR051861">
    <property type="entry name" value="NET_actin-binding_domain"/>
</dbReference>
<accession>A0A6J0MG55</accession>
<evidence type="ECO:0000256" key="3">
    <source>
        <dbReference type="SAM" id="Coils"/>
    </source>
</evidence>
<feature type="region of interest" description="Disordered" evidence="4">
    <location>
        <begin position="242"/>
        <end position="262"/>
    </location>
</feature>
<dbReference type="InterPro" id="IPR011684">
    <property type="entry name" value="NAB"/>
</dbReference>
<dbReference type="RefSeq" id="XP_018470908.2">
    <property type="nucleotide sequence ID" value="XM_018615406.2"/>
</dbReference>
<evidence type="ECO:0000313" key="6">
    <source>
        <dbReference type="Proteomes" id="UP000504610"/>
    </source>
</evidence>
<feature type="compositionally biased region" description="Acidic residues" evidence="4">
    <location>
        <begin position="242"/>
        <end position="253"/>
    </location>
</feature>
<dbReference type="KEGG" id="rsz:108842483"/>
<name>A0A6J0MG55_RAPSA</name>
<feature type="domain" description="NAB" evidence="5">
    <location>
        <begin position="1"/>
        <end position="82"/>
    </location>
</feature>
<dbReference type="GeneID" id="108842483"/>
<dbReference type="Pfam" id="PF07765">
    <property type="entry name" value="KIP1"/>
    <property type="match status" value="1"/>
</dbReference>
<evidence type="ECO:0000259" key="5">
    <source>
        <dbReference type="PROSITE" id="PS51774"/>
    </source>
</evidence>
<dbReference type="PANTHER" id="PTHR32258">
    <property type="entry name" value="PROTEIN NETWORKED 4A"/>
    <property type="match status" value="1"/>
</dbReference>
<proteinExistence type="inferred from homology"/>
<feature type="coiled-coil region" evidence="3">
    <location>
        <begin position="262"/>
        <end position="320"/>
    </location>
</feature>
<evidence type="ECO:0000256" key="4">
    <source>
        <dbReference type="SAM" id="MobiDB-lite"/>
    </source>
</evidence>
<evidence type="ECO:0000256" key="2">
    <source>
        <dbReference type="ARBA" id="ARBA00038006"/>
    </source>
</evidence>
<dbReference type="GO" id="GO:0005774">
    <property type="term" value="C:vacuolar membrane"/>
    <property type="evidence" value="ECO:0007669"/>
    <property type="project" value="TreeGrafter"/>
</dbReference>
<organism evidence="6 7">
    <name type="scientific">Raphanus sativus</name>
    <name type="common">Radish</name>
    <name type="synonym">Raphanus raphanistrum var. sativus</name>
    <dbReference type="NCBI Taxonomy" id="3726"/>
    <lineage>
        <taxon>Eukaryota</taxon>
        <taxon>Viridiplantae</taxon>
        <taxon>Streptophyta</taxon>
        <taxon>Embryophyta</taxon>
        <taxon>Tracheophyta</taxon>
        <taxon>Spermatophyta</taxon>
        <taxon>Magnoliopsida</taxon>
        <taxon>eudicotyledons</taxon>
        <taxon>Gunneridae</taxon>
        <taxon>Pentapetalae</taxon>
        <taxon>rosids</taxon>
        <taxon>malvids</taxon>
        <taxon>Brassicales</taxon>
        <taxon>Brassicaceae</taxon>
        <taxon>Brassiceae</taxon>
        <taxon>Raphanus</taxon>
    </lineage>
</organism>
<dbReference type="PANTHER" id="PTHR32258:SF18">
    <property type="entry name" value="NAB DOMAIN-CONTAINING PROTEIN"/>
    <property type="match status" value="1"/>
</dbReference>
<keyword evidence="6" id="KW-1185">Reference proteome</keyword>
<feature type="coiled-coil region" evidence="3">
    <location>
        <begin position="155"/>
        <end position="232"/>
    </location>
</feature>
<protein>
    <submittedName>
        <fullName evidence="7">Protein NETWORKED 4A-like</fullName>
    </submittedName>
</protein>
<dbReference type="PROSITE" id="PS51774">
    <property type="entry name" value="NAB"/>
    <property type="match status" value="1"/>
</dbReference>
<dbReference type="Proteomes" id="UP000504610">
    <property type="component" value="Chromosome 2"/>
</dbReference>
<sequence>MDYDLFRSKKSMKNNRWLEHNLDDMDRSVKKMVKLIEEDADSLAKKAEMYYQKRPELISLVDEFHRMYRSLAERYEDLSSSDLTTELNNNRLGRPPSRRAPGFDYFLGNNGGGLPSDLYHKDVDDVASVTDSEQEWDDTSSLASYPGYVTVGSDFQSMTKRVADLEIELREAKERLKMQLEGNTEGLSLTRVKSESKIVDYPAKLAACEQELRDANERILNSEDQIFMLKNQLARYLPSVLDDDEQESGEGGEEYSRQEMDVETLSEELRVANLRLREAERENGIMRREVEKSKSDDAKLKSLQNLLESAQKETAAWKSKSTADRREVAKLHDRVSMLKHSLAGRDHELRDLKTALSDAEEKIFPEKAQFKDEISSLLEEKTHRDEQFSELEAQVRYLEEEIRRVSNEKMEEEERLKGEIEALTVEKEEKERCIETLNQKMSELESSLTVLEYEMKAKESKTIEMEEEVEKLRSELEEVAEEKREVIRQLCFSLDYSKDECKRLHTMPIQGIDH</sequence>
<evidence type="ECO:0000313" key="7">
    <source>
        <dbReference type="RefSeq" id="XP_018470908.2"/>
    </source>
</evidence>